<dbReference type="Proteomes" id="UP001234178">
    <property type="component" value="Unassembled WGS sequence"/>
</dbReference>
<protein>
    <submittedName>
        <fullName evidence="1">Uncharacterized protein</fullName>
    </submittedName>
</protein>
<keyword evidence="2" id="KW-1185">Reference proteome</keyword>
<comment type="caution">
    <text evidence="1">The sequence shown here is derived from an EMBL/GenBank/DDBJ whole genome shotgun (WGS) entry which is preliminary data.</text>
</comment>
<organism evidence="1 2">
    <name type="scientific">Daphnia magna</name>
    <dbReference type="NCBI Taxonomy" id="35525"/>
    <lineage>
        <taxon>Eukaryota</taxon>
        <taxon>Metazoa</taxon>
        <taxon>Ecdysozoa</taxon>
        <taxon>Arthropoda</taxon>
        <taxon>Crustacea</taxon>
        <taxon>Branchiopoda</taxon>
        <taxon>Diplostraca</taxon>
        <taxon>Cladocera</taxon>
        <taxon>Anomopoda</taxon>
        <taxon>Daphniidae</taxon>
        <taxon>Daphnia</taxon>
    </lineage>
</organism>
<gene>
    <name evidence="1" type="ORF">OUZ56_002934</name>
</gene>
<evidence type="ECO:0000313" key="2">
    <source>
        <dbReference type="Proteomes" id="UP001234178"/>
    </source>
</evidence>
<name>A0ABR0A797_9CRUS</name>
<reference evidence="1 2" key="1">
    <citation type="journal article" date="2023" name="Nucleic Acids Res.">
        <title>The hologenome of Daphnia magna reveals possible DNA methylation and microbiome-mediated evolution of the host genome.</title>
        <authorList>
            <person name="Chaturvedi A."/>
            <person name="Li X."/>
            <person name="Dhandapani V."/>
            <person name="Marshall H."/>
            <person name="Kissane S."/>
            <person name="Cuenca-Cambronero M."/>
            <person name="Asole G."/>
            <person name="Calvet F."/>
            <person name="Ruiz-Romero M."/>
            <person name="Marangio P."/>
            <person name="Guigo R."/>
            <person name="Rago D."/>
            <person name="Mirbahai L."/>
            <person name="Eastwood N."/>
            <person name="Colbourne J.K."/>
            <person name="Zhou J."/>
            <person name="Mallon E."/>
            <person name="Orsini L."/>
        </authorList>
    </citation>
    <scope>NUCLEOTIDE SEQUENCE [LARGE SCALE GENOMIC DNA]</scope>
    <source>
        <strain evidence="1">LRV0_1</strain>
    </source>
</reference>
<sequence length="75" mass="8502">MDGRIISETLIDERVTPSPRCTSASDNGYARARRPDDDLNCRLACSALLRYRAPCVSSPSFIDVSFYLSHCRLYR</sequence>
<evidence type="ECO:0000313" key="1">
    <source>
        <dbReference type="EMBL" id="KAK4021000.1"/>
    </source>
</evidence>
<dbReference type="EMBL" id="JAOYFB010000036">
    <property type="protein sequence ID" value="KAK4021000.1"/>
    <property type="molecule type" value="Genomic_DNA"/>
</dbReference>
<accession>A0ABR0A797</accession>
<proteinExistence type="predicted"/>